<keyword evidence="3" id="KW-0963">Cytoplasm</keyword>
<dbReference type="GO" id="GO:0051082">
    <property type="term" value="F:unfolded protein binding"/>
    <property type="evidence" value="ECO:0007669"/>
    <property type="project" value="TreeGrafter"/>
</dbReference>
<dbReference type="Gene3D" id="2.30.22.10">
    <property type="entry name" value="Head domain of nucleotide exchange factor GrpE"/>
    <property type="match status" value="1"/>
</dbReference>
<evidence type="ECO:0000256" key="5">
    <source>
        <dbReference type="RuleBase" id="RU004478"/>
    </source>
</evidence>
<dbReference type="InterPro" id="IPR009012">
    <property type="entry name" value="GrpE_head"/>
</dbReference>
<evidence type="ECO:0000256" key="2">
    <source>
        <dbReference type="ARBA" id="ARBA00023186"/>
    </source>
</evidence>
<protein>
    <recommendedName>
        <fullName evidence="3 4">Protein GrpE</fullName>
    </recommendedName>
    <alternativeName>
        <fullName evidence="3">HSP-70 cofactor</fullName>
    </alternativeName>
</protein>
<dbReference type="InterPro" id="IPR013805">
    <property type="entry name" value="GrpE_CC"/>
</dbReference>
<evidence type="ECO:0000256" key="4">
    <source>
        <dbReference type="RuleBase" id="RU000639"/>
    </source>
</evidence>
<name>A0A2H0LL89_9BACT</name>
<dbReference type="SUPFAM" id="SSF58014">
    <property type="entry name" value="Coiled-coil domain of nucleotide exchange factor GrpE"/>
    <property type="match status" value="1"/>
</dbReference>
<dbReference type="PRINTS" id="PR00773">
    <property type="entry name" value="GRPEPROTEIN"/>
</dbReference>
<evidence type="ECO:0000256" key="7">
    <source>
        <dbReference type="SAM" id="MobiDB-lite"/>
    </source>
</evidence>
<dbReference type="InterPro" id="IPR000740">
    <property type="entry name" value="GrpE"/>
</dbReference>
<dbReference type="Proteomes" id="UP000230859">
    <property type="component" value="Unassembled WGS sequence"/>
</dbReference>
<keyword evidence="2 3" id="KW-0143">Chaperone</keyword>
<keyword evidence="3 4" id="KW-0346">Stress response</keyword>
<dbReference type="GO" id="GO:0005737">
    <property type="term" value="C:cytoplasm"/>
    <property type="evidence" value="ECO:0007669"/>
    <property type="project" value="UniProtKB-SubCell"/>
</dbReference>
<dbReference type="AlphaFoldDB" id="A0A2H0LL89"/>
<comment type="function">
    <text evidence="3 4">Participates actively in the response to hyperosmotic and heat shock by preventing the aggregation of stress-denatured proteins, in association with DnaK and GrpE. It is the nucleotide exchange factor for DnaK and may function as a thermosensor. Unfolded proteins bind initially to DnaJ; upon interaction with the DnaJ-bound protein, DnaK hydrolyzes its bound ATP, resulting in the formation of a stable complex. GrpE releases ADP from DnaK; ATP binding to DnaK triggers the release of the substrate protein, thus completing the reaction cycle. Several rounds of ATP-dependent interactions between DnaJ, DnaK and GrpE are required for fully efficient folding.</text>
</comment>
<proteinExistence type="inferred from homology"/>
<feature type="compositionally biased region" description="Basic and acidic residues" evidence="7">
    <location>
        <begin position="10"/>
        <end position="19"/>
    </location>
</feature>
<evidence type="ECO:0000256" key="6">
    <source>
        <dbReference type="SAM" id="Coils"/>
    </source>
</evidence>
<dbReference type="HAMAP" id="MF_01151">
    <property type="entry name" value="GrpE"/>
    <property type="match status" value="1"/>
</dbReference>
<dbReference type="CDD" id="cd00446">
    <property type="entry name" value="GrpE"/>
    <property type="match status" value="1"/>
</dbReference>
<evidence type="ECO:0000256" key="1">
    <source>
        <dbReference type="ARBA" id="ARBA00009054"/>
    </source>
</evidence>
<accession>A0A2H0LL89</accession>
<comment type="subcellular location">
    <subcellularLocation>
        <location evidence="3">Cytoplasm</location>
    </subcellularLocation>
</comment>
<dbReference type="PANTHER" id="PTHR21237">
    <property type="entry name" value="GRPE PROTEIN"/>
    <property type="match status" value="1"/>
</dbReference>
<evidence type="ECO:0000256" key="3">
    <source>
        <dbReference type="HAMAP-Rule" id="MF_01151"/>
    </source>
</evidence>
<evidence type="ECO:0000313" key="9">
    <source>
        <dbReference type="Proteomes" id="UP000230859"/>
    </source>
</evidence>
<dbReference type="PROSITE" id="PS01071">
    <property type="entry name" value="GRPE"/>
    <property type="match status" value="1"/>
</dbReference>
<sequence>MSKDHKHKHQQAEKTEKTAESPAAENADQSSVSQAEYQLLLDKLQALEAVKEQMLRSAADYENAKKRIAKDREEFSKYALEGLFLELLPVLDNFERALSHQGEINDPTVQSVWSGIELIYKQFQDVLKEQGLTKMNVVGKVFDPQWHDAVGSVETDSQEDGLIASEELTGYLLRDKVIRHAKVKVYKSKTPPETEGASG</sequence>
<dbReference type="PANTHER" id="PTHR21237:SF23">
    <property type="entry name" value="GRPE PROTEIN HOMOLOG, MITOCHONDRIAL"/>
    <property type="match status" value="1"/>
</dbReference>
<feature type="coiled-coil region" evidence="6">
    <location>
        <begin position="37"/>
        <end position="67"/>
    </location>
</feature>
<feature type="region of interest" description="Disordered" evidence="7">
    <location>
        <begin position="1"/>
        <end position="31"/>
    </location>
</feature>
<dbReference type="Pfam" id="PF01025">
    <property type="entry name" value="GrpE"/>
    <property type="match status" value="1"/>
</dbReference>
<dbReference type="GO" id="GO:0006457">
    <property type="term" value="P:protein folding"/>
    <property type="evidence" value="ECO:0007669"/>
    <property type="project" value="InterPro"/>
</dbReference>
<dbReference type="GO" id="GO:0000774">
    <property type="term" value="F:adenyl-nucleotide exchange factor activity"/>
    <property type="evidence" value="ECO:0007669"/>
    <property type="project" value="InterPro"/>
</dbReference>
<comment type="caution">
    <text evidence="8">The sequence shown here is derived from an EMBL/GenBank/DDBJ whole genome shotgun (WGS) entry which is preliminary data.</text>
</comment>
<evidence type="ECO:0000313" key="8">
    <source>
        <dbReference type="EMBL" id="PIQ85148.1"/>
    </source>
</evidence>
<dbReference type="EMBL" id="PCVY01000075">
    <property type="protein sequence ID" value="PIQ85148.1"/>
    <property type="molecule type" value="Genomic_DNA"/>
</dbReference>
<dbReference type="GO" id="GO:0051087">
    <property type="term" value="F:protein-folding chaperone binding"/>
    <property type="evidence" value="ECO:0007669"/>
    <property type="project" value="InterPro"/>
</dbReference>
<comment type="similarity">
    <text evidence="1 3 5">Belongs to the GrpE family.</text>
</comment>
<keyword evidence="6" id="KW-0175">Coiled coil</keyword>
<gene>
    <name evidence="3 8" type="primary">grpE</name>
    <name evidence="8" type="ORF">COV74_10170</name>
</gene>
<dbReference type="GO" id="GO:0042803">
    <property type="term" value="F:protein homodimerization activity"/>
    <property type="evidence" value="ECO:0007669"/>
    <property type="project" value="InterPro"/>
</dbReference>
<organism evidence="8 9">
    <name type="scientific">Candidatus Abzuiibacterium crystallinum</name>
    <dbReference type="NCBI Taxonomy" id="1974748"/>
    <lineage>
        <taxon>Bacteria</taxon>
        <taxon>Pseudomonadati</taxon>
        <taxon>Candidatus Omnitrophota</taxon>
        <taxon>Candidatus Abzuiibacterium</taxon>
    </lineage>
</organism>
<dbReference type="SUPFAM" id="SSF51064">
    <property type="entry name" value="Head domain of nucleotide exchange factor GrpE"/>
    <property type="match status" value="1"/>
</dbReference>
<dbReference type="Gene3D" id="3.90.20.20">
    <property type="match status" value="1"/>
</dbReference>
<reference evidence="8 9" key="1">
    <citation type="submission" date="2017-09" db="EMBL/GenBank/DDBJ databases">
        <title>Depth-based differentiation of microbial function through sediment-hosted aquifers and enrichment of novel symbionts in the deep terrestrial subsurface.</title>
        <authorList>
            <person name="Probst A.J."/>
            <person name="Ladd B."/>
            <person name="Jarett J.K."/>
            <person name="Geller-Mcgrath D.E."/>
            <person name="Sieber C.M."/>
            <person name="Emerson J.B."/>
            <person name="Anantharaman K."/>
            <person name="Thomas B.C."/>
            <person name="Malmstrom R."/>
            <person name="Stieglmeier M."/>
            <person name="Klingl A."/>
            <person name="Woyke T."/>
            <person name="Ryan C.M."/>
            <person name="Banfield J.F."/>
        </authorList>
    </citation>
    <scope>NUCLEOTIDE SEQUENCE [LARGE SCALE GENOMIC DNA]</scope>
    <source>
        <strain evidence="8">CG11_big_fil_rev_8_21_14_0_20_45_26</strain>
    </source>
</reference>
<comment type="subunit">
    <text evidence="3">Homodimer.</text>
</comment>